<dbReference type="Proteomes" id="UP000439983">
    <property type="component" value="Unassembled WGS sequence"/>
</dbReference>
<sequence>MTNEPRNKYFDTPLSEWIDRVPSELHADAVGLWQIIGSGNDGFELQGQQLEDFVRRCIVSLLKAGAVPVRPSASLAIFWEKQSYEGDIEEVASAILGEWQRAGTEPNEDGIWFSLFDQYKGRG</sequence>
<proteinExistence type="predicted"/>
<dbReference type="AlphaFoldDB" id="A0A6N7LEW3"/>
<accession>A0A6N7LEW3</accession>
<reference evidence="1 2" key="1">
    <citation type="journal article" date="2013" name="Genome Biol.">
        <title>Comparative genomics of the core and accessory genomes of 48 Sinorhizobium strains comprising five genospecies.</title>
        <authorList>
            <person name="Sugawara M."/>
            <person name="Epstein B."/>
            <person name="Badgley B.D."/>
            <person name="Unno T."/>
            <person name="Xu L."/>
            <person name="Reese J."/>
            <person name="Gyaneshwar P."/>
            <person name="Denny R."/>
            <person name="Mudge J."/>
            <person name="Bharti A.K."/>
            <person name="Farmer A.D."/>
            <person name="May G.D."/>
            <person name="Woodward J.E."/>
            <person name="Medigue C."/>
            <person name="Vallenet D."/>
            <person name="Lajus A."/>
            <person name="Rouy Z."/>
            <person name="Martinez-Vaz B."/>
            <person name="Tiffin P."/>
            <person name="Young N.D."/>
            <person name="Sadowsky M.J."/>
        </authorList>
    </citation>
    <scope>NUCLEOTIDE SEQUENCE [LARGE SCALE GENOMIC DNA]</scope>
    <source>
        <strain evidence="1 2">USDA4894</strain>
    </source>
</reference>
<gene>
    <name evidence="1" type="ORF">GHK62_16985</name>
</gene>
<dbReference type="EMBL" id="WITC01000061">
    <property type="protein sequence ID" value="MQX16403.1"/>
    <property type="molecule type" value="Genomic_DNA"/>
</dbReference>
<keyword evidence="2" id="KW-1185">Reference proteome</keyword>
<evidence type="ECO:0000313" key="2">
    <source>
        <dbReference type="Proteomes" id="UP000439983"/>
    </source>
</evidence>
<dbReference type="RefSeq" id="WP_153440329.1">
    <property type="nucleotide sequence ID" value="NZ_JACIGA010000002.1"/>
</dbReference>
<protein>
    <submittedName>
        <fullName evidence="1">Uncharacterized protein</fullName>
    </submittedName>
</protein>
<evidence type="ECO:0000313" key="1">
    <source>
        <dbReference type="EMBL" id="MQX16403.1"/>
    </source>
</evidence>
<comment type="caution">
    <text evidence="1">The sequence shown here is derived from an EMBL/GenBank/DDBJ whole genome shotgun (WGS) entry which is preliminary data.</text>
</comment>
<name>A0A6N7LEW3_SINTE</name>
<dbReference type="OrthoDB" id="8018893at2"/>
<organism evidence="1 2">
    <name type="scientific">Sinorhizobium terangae</name>
    <dbReference type="NCBI Taxonomy" id="110322"/>
    <lineage>
        <taxon>Bacteria</taxon>
        <taxon>Pseudomonadati</taxon>
        <taxon>Pseudomonadota</taxon>
        <taxon>Alphaproteobacteria</taxon>
        <taxon>Hyphomicrobiales</taxon>
        <taxon>Rhizobiaceae</taxon>
        <taxon>Sinorhizobium/Ensifer group</taxon>
        <taxon>Sinorhizobium</taxon>
    </lineage>
</organism>